<name>A0A172WQR1_STUST</name>
<feature type="transmembrane region" description="Helical" evidence="1">
    <location>
        <begin position="181"/>
        <end position="201"/>
    </location>
</feature>
<dbReference type="Pfam" id="PF05656">
    <property type="entry name" value="DUF805"/>
    <property type="match status" value="1"/>
</dbReference>
<sequence length="307" mass="32934">MSTDQFRIVFDGELVPGISLDTAKSNLTRLFKSDADKVERLFGRGSVHIKRDLSAPEADRYVQALQRAGIQARKEPEAAKGLTLTIADYAPAPSSEVPIASEQMACPKCGHTQPAAIECQSCGIVIQKYLARQAQLDETPAQRNSAAHPYAPPRAEVGTPTAEYGELKVFTTQGRIGRLRYLAWTMALTAAALGLMLVAGMMSAASVVLGVILTGVFGIGFLFVSIQIGVQRLHDLGWSGWLMLLYLVPIIGTVLPLVVLLMPGNPGVNRFGPPQPPNSRAVKILAALWLLVPVIGVLAAIVLPTYQ</sequence>
<keyword evidence="1" id="KW-0812">Transmembrane</keyword>
<accession>A0A172WQR1</accession>
<dbReference type="GO" id="GO:0005886">
    <property type="term" value="C:plasma membrane"/>
    <property type="evidence" value="ECO:0007669"/>
    <property type="project" value="TreeGrafter"/>
</dbReference>
<feature type="transmembrane region" description="Helical" evidence="1">
    <location>
        <begin position="284"/>
        <end position="306"/>
    </location>
</feature>
<evidence type="ECO:0008006" key="4">
    <source>
        <dbReference type="Google" id="ProtNLM"/>
    </source>
</evidence>
<keyword evidence="1" id="KW-1133">Transmembrane helix</keyword>
<evidence type="ECO:0000256" key="1">
    <source>
        <dbReference type="SAM" id="Phobius"/>
    </source>
</evidence>
<dbReference type="AlphaFoldDB" id="A0A172WQR1"/>
<protein>
    <recommendedName>
        <fullName evidence="4">DUF805 domain-containing protein</fullName>
    </recommendedName>
</protein>
<proteinExistence type="predicted"/>
<feature type="transmembrane region" description="Helical" evidence="1">
    <location>
        <begin position="242"/>
        <end position="264"/>
    </location>
</feature>
<dbReference type="InterPro" id="IPR008523">
    <property type="entry name" value="DUF805"/>
</dbReference>
<dbReference type="PANTHER" id="PTHR34980">
    <property type="entry name" value="INNER MEMBRANE PROTEIN-RELATED-RELATED"/>
    <property type="match status" value="1"/>
</dbReference>
<organism evidence="2 3">
    <name type="scientific">Stutzerimonas stutzeri</name>
    <name type="common">Pseudomonas stutzeri</name>
    <dbReference type="NCBI Taxonomy" id="316"/>
    <lineage>
        <taxon>Bacteria</taxon>
        <taxon>Pseudomonadati</taxon>
        <taxon>Pseudomonadota</taxon>
        <taxon>Gammaproteobacteria</taxon>
        <taxon>Pseudomonadales</taxon>
        <taxon>Pseudomonadaceae</taxon>
        <taxon>Stutzerimonas</taxon>
    </lineage>
</organism>
<dbReference type="OrthoDB" id="9812349at2"/>
<dbReference type="Proteomes" id="UP000077787">
    <property type="component" value="Chromosome"/>
</dbReference>
<dbReference type="PANTHER" id="PTHR34980:SF3">
    <property type="entry name" value="BLR8105 PROTEIN"/>
    <property type="match status" value="1"/>
</dbReference>
<evidence type="ECO:0000313" key="3">
    <source>
        <dbReference type="Proteomes" id="UP000077787"/>
    </source>
</evidence>
<gene>
    <name evidence="2" type="ORF">PS273GM_10930</name>
</gene>
<reference evidence="2 3" key="1">
    <citation type="submission" date="2016-05" db="EMBL/GenBank/DDBJ databases">
        <title>Genome sequence of Pseudomonas stutzeri 273 and identification of the exopolysaccharide biosynthesis locus.</title>
        <authorList>
            <person name="Wu S."/>
            <person name="Sun C."/>
        </authorList>
    </citation>
    <scope>NUCLEOTIDE SEQUENCE [LARGE SCALE GENOMIC DNA]</scope>
    <source>
        <strain evidence="2 3">273</strain>
    </source>
</reference>
<feature type="transmembrane region" description="Helical" evidence="1">
    <location>
        <begin position="207"/>
        <end position="230"/>
    </location>
</feature>
<dbReference type="RefSeq" id="WP_064481380.1">
    <property type="nucleotide sequence ID" value="NZ_CP015641.1"/>
</dbReference>
<evidence type="ECO:0000313" key="2">
    <source>
        <dbReference type="EMBL" id="ANF25625.1"/>
    </source>
</evidence>
<keyword evidence="1" id="KW-0472">Membrane</keyword>
<dbReference type="EMBL" id="CP015641">
    <property type="protein sequence ID" value="ANF25625.1"/>
    <property type="molecule type" value="Genomic_DNA"/>
</dbReference>